<keyword evidence="1" id="KW-0812">Transmembrane</keyword>
<dbReference type="AlphaFoldDB" id="A0A397BIX4"/>
<gene>
    <name evidence="3" type="ORF">DYB34_010751</name>
    <name evidence="2" type="ORF">DYB36_007092</name>
</gene>
<feature type="transmembrane region" description="Helical" evidence="1">
    <location>
        <begin position="442"/>
        <end position="458"/>
    </location>
</feature>
<dbReference type="EMBL" id="QUSZ01003591">
    <property type="protein sequence ID" value="RHY17893.1"/>
    <property type="molecule type" value="Genomic_DNA"/>
</dbReference>
<keyword evidence="1" id="KW-0472">Membrane</keyword>
<sequence>MPSLRRRVRKLTFLASRALACVAAGIVFFCEYTGSDSNKRLLVGVSTPPTKTISYTSPLVTQLFLPILVSTPGLVRTAFETLDANKPQNQSFVGYLDKATTVTSSSSSWSAVFHSVTVTTTSCNSPSGIDYLYKPSYLHDVLKYALAAYPSWNLTNHWVVLDCGYEGRKFEDTTVLMLYLVDRQVQTFSTFMLQVLSIHRPAKQRRTSGGVAMFTTMALASMTVDGVTVKSSQPATYETAMGFLFPYEWEAFEPIALDSLVPPDGQWHARIIATNEAFVFSGTTGIYRRAPDIQASFNYFYWDLPSDPITFASTIQFQGVKVFKDTWGWFRCFLGVGIGFNIAINTGVAFLVMYNMYMFTGVFWVPDIYPSIQSRASIRALLLLLDCIMNGWWYPHQWAVNQGSVRNKWGGTLDFNEISRADGLMVVLATTFVAANALRVRVQLVTVVMIYALCYYLRQDLIKAMGVCVTRVTPFIKQNYFENILPTGHGAMDLWAYHENENTNFWLIANECTYLIVAIGASILYVVLFKLWDTRQKPMARQVLSTIRHLKWHHVKPLVMYLVHVGRSSLNARHGNCQIGVARELSPQIHWTKRSTLYIELNATDTENANVERCAGSIVGNIYGFVAFTKDYVYDGGQIFVSASGVWLLGFVIINDQYVVGINHYIKVALNALFGQTYFKVYGFALLEDVVSTRKTRLLAADIPVRHVWRVSLKRLR</sequence>
<dbReference type="Proteomes" id="UP000265427">
    <property type="component" value="Unassembled WGS sequence"/>
</dbReference>
<feature type="transmembrane region" description="Helical" evidence="1">
    <location>
        <begin position="513"/>
        <end position="532"/>
    </location>
</feature>
<proteinExistence type="predicted"/>
<protein>
    <submittedName>
        <fullName evidence="2">Uncharacterized protein</fullName>
    </submittedName>
</protein>
<evidence type="ECO:0000313" key="5">
    <source>
        <dbReference type="Proteomes" id="UP000283543"/>
    </source>
</evidence>
<dbReference type="EMBL" id="QUTB01012176">
    <property type="protein sequence ID" value="RHY36108.1"/>
    <property type="molecule type" value="Genomic_DNA"/>
</dbReference>
<evidence type="ECO:0000313" key="2">
    <source>
        <dbReference type="EMBL" id="RHY17893.1"/>
    </source>
</evidence>
<keyword evidence="1" id="KW-1133">Transmembrane helix</keyword>
<feature type="transmembrane region" description="Helical" evidence="1">
    <location>
        <begin position="342"/>
        <end position="364"/>
    </location>
</feature>
<comment type="caution">
    <text evidence="2">The sequence shown here is derived from an EMBL/GenBank/DDBJ whole genome shotgun (WGS) entry which is preliminary data.</text>
</comment>
<evidence type="ECO:0000256" key="1">
    <source>
        <dbReference type="SAM" id="Phobius"/>
    </source>
</evidence>
<accession>A0A397BIX4</accession>
<dbReference type="Proteomes" id="UP000283543">
    <property type="component" value="Unassembled WGS sequence"/>
</dbReference>
<organism evidence="2 4">
    <name type="scientific">Aphanomyces astaci</name>
    <name type="common">Crayfish plague agent</name>
    <dbReference type="NCBI Taxonomy" id="112090"/>
    <lineage>
        <taxon>Eukaryota</taxon>
        <taxon>Sar</taxon>
        <taxon>Stramenopiles</taxon>
        <taxon>Oomycota</taxon>
        <taxon>Saprolegniomycetes</taxon>
        <taxon>Saprolegniales</taxon>
        <taxon>Verrucalvaceae</taxon>
        <taxon>Aphanomyces</taxon>
    </lineage>
</organism>
<reference evidence="4 5" key="1">
    <citation type="submission" date="2018-08" db="EMBL/GenBank/DDBJ databases">
        <title>Aphanomyces genome sequencing and annotation.</title>
        <authorList>
            <person name="Minardi D."/>
            <person name="Oidtmann B."/>
            <person name="Van Der Giezen M."/>
            <person name="Studholme D.J."/>
        </authorList>
    </citation>
    <scope>NUCLEOTIDE SEQUENCE [LARGE SCALE GENOMIC DNA]</scope>
    <source>
        <strain evidence="2 4">Kv</strain>
        <strain evidence="3 5">Si</strain>
    </source>
</reference>
<name>A0A397BIX4_APHAT</name>
<dbReference type="VEuPathDB" id="FungiDB:H257_18681"/>
<evidence type="ECO:0000313" key="3">
    <source>
        <dbReference type="EMBL" id="RHY36108.1"/>
    </source>
</evidence>
<evidence type="ECO:0000313" key="4">
    <source>
        <dbReference type="Proteomes" id="UP000265427"/>
    </source>
</evidence>